<dbReference type="Proteomes" id="UP001589670">
    <property type="component" value="Unassembled WGS sequence"/>
</dbReference>
<dbReference type="InterPro" id="IPR006260">
    <property type="entry name" value="TonB/TolA_C"/>
</dbReference>
<name>A0ABV5HVC6_9RHOB</name>
<accession>A0ABV5HVC6</accession>
<comment type="caution">
    <text evidence="7">The sequence shown here is derived from an EMBL/GenBank/DDBJ whole genome shotgun (WGS) entry which is preliminary data.</text>
</comment>
<keyword evidence="3" id="KW-1133">Transmembrane helix</keyword>
<sequence length="322" mass="33016">MIRGLEFAGFVALAAAVHAGIWTATPEGGGAGGARGTDTATLAASTPQMAALVETWQRPVETMPDAPEPRTAPAPDAQPVALRPETHPAAPPAPDALPDTARAPHRPQVESAPLPLPAPRIGARAPTAAPPPDAPQRSARPAPKAPAPAARRAAPAAPRAPSMAARPQADRSPPAAQAPPPPATRPRARPARPADPAPARQKEVARGSGGAQAGGQAQTAAPARINDATRASLMGRWGGAIRSRIERHKRYPSGTRASGTAHLVLDVAADGRLVAVALRRSSGDARLDAAAMNAVRRARLPAAPDRLPGSRHRFNLPVAFAR</sequence>
<dbReference type="PROSITE" id="PS52015">
    <property type="entry name" value="TONB_CTD"/>
    <property type="match status" value="1"/>
</dbReference>
<dbReference type="NCBIfam" id="TIGR01352">
    <property type="entry name" value="tonB_Cterm"/>
    <property type="match status" value="1"/>
</dbReference>
<dbReference type="InterPro" id="IPR037682">
    <property type="entry name" value="TonB_C"/>
</dbReference>
<feature type="domain" description="TonB C-terminal" evidence="6">
    <location>
        <begin position="233"/>
        <end position="322"/>
    </location>
</feature>
<reference evidence="7 8" key="1">
    <citation type="submission" date="2024-09" db="EMBL/GenBank/DDBJ databases">
        <authorList>
            <person name="Sun Q."/>
            <person name="Mori K."/>
        </authorList>
    </citation>
    <scope>NUCLEOTIDE SEQUENCE [LARGE SCALE GENOMIC DNA]</scope>
    <source>
        <strain evidence="7 8">CECT 9424</strain>
    </source>
</reference>
<protein>
    <submittedName>
        <fullName evidence="7">TonB family protein</fullName>
    </submittedName>
</protein>
<evidence type="ECO:0000256" key="4">
    <source>
        <dbReference type="ARBA" id="ARBA00023136"/>
    </source>
</evidence>
<evidence type="ECO:0000256" key="5">
    <source>
        <dbReference type="SAM" id="MobiDB-lite"/>
    </source>
</evidence>
<feature type="region of interest" description="Disordered" evidence="5">
    <location>
        <begin position="62"/>
        <end position="227"/>
    </location>
</feature>
<evidence type="ECO:0000313" key="7">
    <source>
        <dbReference type="EMBL" id="MFB9148364.1"/>
    </source>
</evidence>
<evidence type="ECO:0000256" key="1">
    <source>
        <dbReference type="ARBA" id="ARBA00004167"/>
    </source>
</evidence>
<dbReference type="Pfam" id="PF13103">
    <property type="entry name" value="TonB_2"/>
    <property type="match status" value="1"/>
</dbReference>
<keyword evidence="4" id="KW-0472">Membrane</keyword>
<dbReference type="SUPFAM" id="SSF74653">
    <property type="entry name" value="TolA/TonB C-terminal domain"/>
    <property type="match status" value="1"/>
</dbReference>
<comment type="subcellular location">
    <subcellularLocation>
        <location evidence="1">Membrane</location>
        <topology evidence="1">Single-pass membrane protein</topology>
    </subcellularLocation>
</comment>
<evidence type="ECO:0000313" key="8">
    <source>
        <dbReference type="Proteomes" id="UP001589670"/>
    </source>
</evidence>
<feature type="compositionally biased region" description="Low complexity" evidence="5">
    <location>
        <begin position="135"/>
        <end position="175"/>
    </location>
</feature>
<evidence type="ECO:0000259" key="6">
    <source>
        <dbReference type="PROSITE" id="PS52015"/>
    </source>
</evidence>
<dbReference type="EMBL" id="JBHMEC010000002">
    <property type="protein sequence ID" value="MFB9148364.1"/>
    <property type="molecule type" value="Genomic_DNA"/>
</dbReference>
<keyword evidence="2" id="KW-0812">Transmembrane</keyword>
<feature type="compositionally biased region" description="Low complexity" evidence="5">
    <location>
        <begin position="214"/>
        <end position="223"/>
    </location>
</feature>
<evidence type="ECO:0000256" key="2">
    <source>
        <dbReference type="ARBA" id="ARBA00022692"/>
    </source>
</evidence>
<dbReference type="Gene3D" id="3.30.1150.10">
    <property type="match status" value="1"/>
</dbReference>
<proteinExistence type="predicted"/>
<gene>
    <name evidence="7" type="ORF">ACFFU4_01205</name>
</gene>
<evidence type="ECO:0000256" key="3">
    <source>
        <dbReference type="ARBA" id="ARBA00022989"/>
    </source>
</evidence>
<keyword evidence="8" id="KW-1185">Reference proteome</keyword>
<organism evidence="7 8">
    <name type="scientific">Roseovarius ramblicola</name>
    <dbReference type="NCBI Taxonomy" id="2022336"/>
    <lineage>
        <taxon>Bacteria</taxon>
        <taxon>Pseudomonadati</taxon>
        <taxon>Pseudomonadota</taxon>
        <taxon>Alphaproteobacteria</taxon>
        <taxon>Rhodobacterales</taxon>
        <taxon>Roseobacteraceae</taxon>
        <taxon>Roseovarius</taxon>
    </lineage>
</organism>
<dbReference type="RefSeq" id="WP_377066216.1">
    <property type="nucleotide sequence ID" value="NZ_JBHMEC010000002.1"/>
</dbReference>